<dbReference type="Gene3D" id="3.40.50.300">
    <property type="entry name" value="P-loop containing nucleotide triphosphate hydrolases"/>
    <property type="match status" value="2"/>
</dbReference>
<dbReference type="STRING" id="1620.IV67_GL000178"/>
<reference evidence="10 11" key="1">
    <citation type="journal article" date="2015" name="Genome Announc.">
        <title>Expanding the biotechnology potential of lactobacilli through comparative genomics of 213 strains and associated genera.</title>
        <authorList>
            <person name="Sun Z."/>
            <person name="Harris H.M."/>
            <person name="McCann A."/>
            <person name="Guo C."/>
            <person name="Argimon S."/>
            <person name="Zhang W."/>
            <person name="Yang X."/>
            <person name="Jeffery I.B."/>
            <person name="Cooney J.C."/>
            <person name="Kagawa T.F."/>
            <person name="Liu W."/>
            <person name="Song Y."/>
            <person name="Salvetti E."/>
            <person name="Wrobel A."/>
            <person name="Rasinkangas P."/>
            <person name="Parkhill J."/>
            <person name="Rea M.C."/>
            <person name="O'Sullivan O."/>
            <person name="Ritari J."/>
            <person name="Douillard F.P."/>
            <person name="Paul Ross R."/>
            <person name="Yang R."/>
            <person name="Briner A.E."/>
            <person name="Felis G.E."/>
            <person name="de Vos W.M."/>
            <person name="Barrangou R."/>
            <person name="Klaenhammer T.R."/>
            <person name="Caufield P.W."/>
            <person name="Cui Y."/>
            <person name="Zhang H."/>
            <person name="O'Toole P.W."/>
        </authorList>
    </citation>
    <scope>NUCLEOTIDE SEQUENCE [LARGE SCALE GENOMIC DNA]</scope>
    <source>
        <strain evidence="10 11">DSM 20014</strain>
    </source>
</reference>
<dbReference type="GO" id="GO:0005524">
    <property type="term" value="F:ATP binding"/>
    <property type="evidence" value="ECO:0007669"/>
    <property type="project" value="UniProtKB-KW"/>
</dbReference>
<name>A0A0R2JH87_9LACO</name>
<proteinExistence type="inferred from homology"/>
<dbReference type="GO" id="GO:0016887">
    <property type="term" value="F:ATP hydrolysis activity"/>
    <property type="evidence" value="ECO:0007669"/>
    <property type="project" value="InterPro"/>
</dbReference>
<dbReference type="InterPro" id="IPR027417">
    <property type="entry name" value="P-loop_NTPase"/>
</dbReference>
<dbReference type="InterPro" id="IPR003439">
    <property type="entry name" value="ABC_transporter-like_ATP-bd"/>
</dbReference>
<evidence type="ECO:0000256" key="7">
    <source>
        <dbReference type="ARBA" id="ARBA00022967"/>
    </source>
</evidence>
<evidence type="ECO:0000256" key="2">
    <source>
        <dbReference type="ARBA" id="ARBA00005417"/>
    </source>
</evidence>
<dbReference type="SMART" id="SM00382">
    <property type="entry name" value="AAA"/>
    <property type="match status" value="2"/>
</dbReference>
<evidence type="ECO:0000259" key="9">
    <source>
        <dbReference type="PROSITE" id="PS50893"/>
    </source>
</evidence>
<dbReference type="CDD" id="cd03225">
    <property type="entry name" value="ABC_cobalt_CbiO_domain1"/>
    <property type="match status" value="2"/>
</dbReference>
<dbReference type="AlphaFoldDB" id="A0A0R2JH87"/>
<dbReference type="Pfam" id="PF00005">
    <property type="entry name" value="ABC_tran"/>
    <property type="match status" value="2"/>
</dbReference>
<dbReference type="InterPro" id="IPR017871">
    <property type="entry name" value="ABC_transporter-like_CS"/>
</dbReference>
<evidence type="ECO:0000256" key="1">
    <source>
        <dbReference type="ARBA" id="ARBA00004202"/>
    </source>
</evidence>
<dbReference type="PATRIC" id="fig|1620.3.peg.182"/>
<feature type="domain" description="ABC transporter" evidence="9">
    <location>
        <begin position="4"/>
        <end position="244"/>
    </location>
</feature>
<evidence type="ECO:0000313" key="11">
    <source>
        <dbReference type="Proteomes" id="UP000051673"/>
    </source>
</evidence>
<keyword evidence="4" id="KW-1003">Cell membrane</keyword>
<dbReference type="OrthoDB" id="501320at2"/>
<accession>A0A0R2JH87</accession>
<evidence type="ECO:0000313" key="10">
    <source>
        <dbReference type="EMBL" id="KRN76673.1"/>
    </source>
</evidence>
<keyword evidence="3" id="KW-0813">Transport</keyword>
<dbReference type="PROSITE" id="PS50893">
    <property type="entry name" value="ABC_TRANSPORTER_2"/>
    <property type="match status" value="2"/>
</dbReference>
<dbReference type="PROSITE" id="PS00211">
    <property type="entry name" value="ABC_TRANSPORTER_1"/>
    <property type="match status" value="2"/>
</dbReference>
<dbReference type="GO" id="GO:0043190">
    <property type="term" value="C:ATP-binding cassette (ABC) transporter complex"/>
    <property type="evidence" value="ECO:0007669"/>
    <property type="project" value="TreeGrafter"/>
</dbReference>
<evidence type="ECO:0000256" key="4">
    <source>
        <dbReference type="ARBA" id="ARBA00022475"/>
    </source>
</evidence>
<dbReference type="PANTHER" id="PTHR43553">
    <property type="entry name" value="HEAVY METAL TRANSPORTER"/>
    <property type="match status" value="1"/>
</dbReference>
<dbReference type="EMBL" id="JQCD01000024">
    <property type="protein sequence ID" value="KRN76673.1"/>
    <property type="molecule type" value="Genomic_DNA"/>
</dbReference>
<sequence length="469" mass="51814">MTTLTVSDFSFSYNNPEQPELAHINWTPTPGSFNLLIGPSGSGKSTLLKAMAGLLPHFGGQILTGEIRLDDYIVDTVMPFERAKRIAMLFQNPNRQFAMPTPAEQITFALENIQLPASEITDRVTTSLEALNITGLANQKIITLSGGEKQKVALATVLALGSDYILLDEPFANVDPAARLELLQLLKQLQVQHQKTIILADHDLSGYTNLVDAIYQINPENHQLSQTDASVLIADAVGPHTFKTKAYQTLSPLKLIQVGLSVEKRTLLKPSDLQLPKAQLGLLSGANGMGKSTLFAAISHQTDYTGTIMWDAQDSQKFKIKQWAQRIGLIFQDAIDQFVDLTVAEELALSKKHTLLPDYWTEARIQSALSQLNLADFKNANLYQLSGGQQKKVQVLSMLMMGQPIFLLDEPLAGLDHVSVQAMLTLIKQTLTDNGLSALMISHQRNGLDDFIDYEWHLSNQEITQEVPE</sequence>
<feature type="domain" description="ABC transporter" evidence="9">
    <location>
        <begin position="253"/>
        <end position="467"/>
    </location>
</feature>
<dbReference type="SUPFAM" id="SSF52540">
    <property type="entry name" value="P-loop containing nucleoside triphosphate hydrolases"/>
    <property type="match status" value="2"/>
</dbReference>
<comment type="similarity">
    <text evidence="2">Belongs to the ABC transporter superfamily.</text>
</comment>
<evidence type="ECO:0000256" key="6">
    <source>
        <dbReference type="ARBA" id="ARBA00022840"/>
    </source>
</evidence>
<keyword evidence="6" id="KW-0067">ATP-binding</keyword>
<gene>
    <name evidence="10" type="ORF">IV67_GL000178</name>
</gene>
<dbReference type="InterPro" id="IPR015856">
    <property type="entry name" value="ABC_transpr_CbiO/EcfA_su"/>
</dbReference>
<dbReference type="InterPro" id="IPR003593">
    <property type="entry name" value="AAA+_ATPase"/>
</dbReference>
<evidence type="ECO:0000256" key="8">
    <source>
        <dbReference type="ARBA" id="ARBA00023136"/>
    </source>
</evidence>
<keyword evidence="8" id="KW-0472">Membrane</keyword>
<dbReference type="GO" id="GO:0042626">
    <property type="term" value="F:ATPase-coupled transmembrane transporter activity"/>
    <property type="evidence" value="ECO:0007669"/>
    <property type="project" value="TreeGrafter"/>
</dbReference>
<comment type="caution">
    <text evidence="10">The sequence shown here is derived from an EMBL/GenBank/DDBJ whole genome shotgun (WGS) entry which is preliminary data.</text>
</comment>
<keyword evidence="11" id="KW-1185">Reference proteome</keyword>
<protein>
    <submittedName>
        <fullName evidence="10">Abc superfamily atp binding cassette transporter, abc protein</fullName>
    </submittedName>
</protein>
<dbReference type="Proteomes" id="UP000051673">
    <property type="component" value="Unassembled WGS sequence"/>
</dbReference>
<organism evidence="10 11">
    <name type="scientific">Weissella minor</name>
    <dbReference type="NCBI Taxonomy" id="1620"/>
    <lineage>
        <taxon>Bacteria</taxon>
        <taxon>Bacillati</taxon>
        <taxon>Bacillota</taxon>
        <taxon>Bacilli</taxon>
        <taxon>Lactobacillales</taxon>
        <taxon>Lactobacillaceae</taxon>
        <taxon>Weissella</taxon>
    </lineage>
</organism>
<comment type="subcellular location">
    <subcellularLocation>
        <location evidence="1">Cell membrane</location>
        <topology evidence="1">Peripheral membrane protein</topology>
    </subcellularLocation>
</comment>
<keyword evidence="7" id="KW-1278">Translocase</keyword>
<keyword evidence="5" id="KW-0547">Nucleotide-binding</keyword>
<evidence type="ECO:0000256" key="3">
    <source>
        <dbReference type="ARBA" id="ARBA00022448"/>
    </source>
</evidence>
<dbReference type="InterPro" id="IPR050095">
    <property type="entry name" value="ECF_ABC_transporter_ATP-bd"/>
</dbReference>
<evidence type="ECO:0000256" key="5">
    <source>
        <dbReference type="ARBA" id="ARBA00022741"/>
    </source>
</evidence>
<dbReference type="RefSeq" id="WP_057787257.1">
    <property type="nucleotide sequence ID" value="NZ_JQCD01000024.1"/>
</dbReference>